<dbReference type="SUPFAM" id="SSF53850">
    <property type="entry name" value="Periplasmic binding protein-like II"/>
    <property type="match status" value="1"/>
</dbReference>
<keyword evidence="3" id="KW-1185">Reference proteome</keyword>
<dbReference type="AlphaFoldDB" id="A0A2U2I6E0"/>
<dbReference type="Gene3D" id="3.40.190.10">
    <property type="entry name" value="Periplasmic binding protein-like II"/>
    <property type="match status" value="2"/>
</dbReference>
<evidence type="ECO:0000313" key="2">
    <source>
        <dbReference type="EMBL" id="PWF55320.1"/>
    </source>
</evidence>
<gene>
    <name evidence="2" type="ORF">C7C56_002460</name>
</gene>
<accession>A0A2U2I6E0</accession>
<feature type="chain" id="PRO_5015525562" evidence="1">
    <location>
        <begin position="27"/>
        <end position="260"/>
    </location>
</feature>
<dbReference type="OrthoDB" id="5456414at2"/>
<keyword evidence="1" id="KW-0732">Signal</keyword>
<dbReference type="EMBL" id="PXWF02000034">
    <property type="protein sequence ID" value="PWF55320.1"/>
    <property type="molecule type" value="Genomic_DNA"/>
</dbReference>
<comment type="caution">
    <text evidence="2">The sequence shown here is derived from an EMBL/GenBank/DDBJ whole genome shotgun (WGS) entry which is preliminary data.</text>
</comment>
<protein>
    <submittedName>
        <fullName evidence="2">Uncharacterized protein</fullName>
    </submittedName>
</protein>
<organism evidence="2 3">
    <name type="scientific">Massilia glaciei</name>
    <dbReference type="NCBI Taxonomy" id="1524097"/>
    <lineage>
        <taxon>Bacteria</taxon>
        <taxon>Pseudomonadati</taxon>
        <taxon>Pseudomonadota</taxon>
        <taxon>Betaproteobacteria</taxon>
        <taxon>Burkholderiales</taxon>
        <taxon>Oxalobacteraceae</taxon>
        <taxon>Telluria group</taxon>
        <taxon>Massilia</taxon>
    </lineage>
</organism>
<name>A0A2U2I6E0_9BURK</name>
<sequence>MTAWFTLAAAPAAALAAALAPAFAAAAPLTVAWRDKAPYHHTENGVERGFLLARAKAVFAGAGIEAQFVMEPAKRIWANLDNGTPNYCSIGWYRLPGRERVAQYSKPLHTDLPHTILVAPGAAARVRAHPTLRALLADPGLTLGVVDGVSYGARLDALIAASGNRIDRRTVIPTRMMRMLAAGRVSFMFIDREDLAYLSGREPGVREALRHDFADMPAGLARHLVCGKDVAPALMERIDKAIDKVRAAADGARAPAGAGT</sequence>
<proteinExistence type="predicted"/>
<reference evidence="2 3" key="1">
    <citation type="submission" date="2018-04" db="EMBL/GenBank/DDBJ databases">
        <title>Massilia violaceinigra sp. nov., a novel purple-pigmented bacterium isolated from Tianshan glacier, Xinjiang, China.</title>
        <authorList>
            <person name="Wang H."/>
        </authorList>
    </citation>
    <scope>NUCLEOTIDE SEQUENCE [LARGE SCALE GENOMIC DNA]</scope>
    <source>
        <strain evidence="2 3">B448-2</strain>
    </source>
</reference>
<dbReference type="Proteomes" id="UP000241421">
    <property type="component" value="Unassembled WGS sequence"/>
</dbReference>
<evidence type="ECO:0000256" key="1">
    <source>
        <dbReference type="SAM" id="SignalP"/>
    </source>
</evidence>
<feature type="signal peptide" evidence="1">
    <location>
        <begin position="1"/>
        <end position="26"/>
    </location>
</feature>
<dbReference type="PANTHER" id="PTHR35936">
    <property type="entry name" value="MEMBRANE-BOUND LYTIC MUREIN TRANSGLYCOSYLASE F"/>
    <property type="match status" value="1"/>
</dbReference>
<dbReference type="PANTHER" id="PTHR35936:SF17">
    <property type="entry name" value="ARGININE-BINDING EXTRACELLULAR PROTEIN ARTP"/>
    <property type="match status" value="1"/>
</dbReference>
<evidence type="ECO:0000313" key="3">
    <source>
        <dbReference type="Proteomes" id="UP000241421"/>
    </source>
</evidence>